<dbReference type="PANTHER" id="PTHR33608">
    <property type="entry name" value="BLL2464 PROTEIN"/>
    <property type="match status" value="1"/>
</dbReference>
<accession>A0ABS1HFI3</accession>
<protein>
    <submittedName>
        <fullName evidence="2">DUF58 domain-containing protein</fullName>
    </submittedName>
</protein>
<evidence type="ECO:0000259" key="1">
    <source>
        <dbReference type="Pfam" id="PF01882"/>
    </source>
</evidence>
<dbReference type="SUPFAM" id="SSF53300">
    <property type="entry name" value="vWA-like"/>
    <property type="match status" value="1"/>
</dbReference>
<sequence length="302" mass="34943">MNKVSVTLRALLKWEHLILGTDILPRQRVSSILAGRHYSMMRGRGLDFEEVRNYVPGDDIRNIDWKVTARTKKTHTKVFNEEKERPALVLVDQSSYMRFGSQNYLKSVIAAEAAALAAFRTIKKGDRCGGLVFNDDTMDWFSPRRSRQAVLQLLKSVSEHNAILLNQKHIKNNGLQLEHSLKRIANYITHDYILSIISDFSQCTVNGYKLIRKIAQHNDVICVHIEDELDLITDKNNMIISDGEKQLFWKKSKSKVIQSEKQDNDGLKDKLNTLQRKYRIPVIYLNTQQTLEDQIKSIFKSR</sequence>
<organism evidence="2 3">
    <name type="scientific">Carboxylicivirga marina</name>
    <dbReference type="NCBI Taxonomy" id="2800988"/>
    <lineage>
        <taxon>Bacteria</taxon>
        <taxon>Pseudomonadati</taxon>
        <taxon>Bacteroidota</taxon>
        <taxon>Bacteroidia</taxon>
        <taxon>Marinilabiliales</taxon>
        <taxon>Marinilabiliaceae</taxon>
        <taxon>Carboxylicivirga</taxon>
    </lineage>
</organism>
<comment type="caution">
    <text evidence="2">The sequence shown here is derived from an EMBL/GenBank/DDBJ whole genome shotgun (WGS) entry which is preliminary data.</text>
</comment>
<dbReference type="Pfam" id="PF01882">
    <property type="entry name" value="DUF58"/>
    <property type="match status" value="1"/>
</dbReference>
<dbReference type="RefSeq" id="WP_200463659.1">
    <property type="nucleotide sequence ID" value="NZ_JAENRR010000006.1"/>
</dbReference>
<evidence type="ECO:0000313" key="3">
    <source>
        <dbReference type="Proteomes" id="UP000605676"/>
    </source>
</evidence>
<keyword evidence="3" id="KW-1185">Reference proteome</keyword>
<proteinExistence type="predicted"/>
<dbReference type="Proteomes" id="UP000605676">
    <property type="component" value="Unassembled WGS sequence"/>
</dbReference>
<evidence type="ECO:0000313" key="2">
    <source>
        <dbReference type="EMBL" id="MBK3516428.1"/>
    </source>
</evidence>
<gene>
    <name evidence="2" type="ORF">JIV24_03680</name>
</gene>
<dbReference type="InterPro" id="IPR002881">
    <property type="entry name" value="DUF58"/>
</dbReference>
<dbReference type="PANTHER" id="PTHR33608:SF12">
    <property type="entry name" value="DUF58 DOMAIN-CONTAINING PROTEIN"/>
    <property type="match status" value="1"/>
</dbReference>
<name>A0ABS1HFI3_9BACT</name>
<reference evidence="2 3" key="1">
    <citation type="submission" date="2021-01" db="EMBL/GenBank/DDBJ databases">
        <title>Carboxyliciviraga sp.nov., isolated from coastal sediments.</title>
        <authorList>
            <person name="Lu D."/>
            <person name="Zhang T."/>
        </authorList>
    </citation>
    <scope>NUCLEOTIDE SEQUENCE [LARGE SCALE GENOMIC DNA]</scope>
    <source>
        <strain evidence="2 3">N1Y132</strain>
    </source>
</reference>
<feature type="domain" description="DUF58" evidence="1">
    <location>
        <begin position="50"/>
        <end position="231"/>
    </location>
</feature>
<dbReference type="EMBL" id="JAENRR010000006">
    <property type="protein sequence ID" value="MBK3516428.1"/>
    <property type="molecule type" value="Genomic_DNA"/>
</dbReference>
<dbReference type="InterPro" id="IPR036465">
    <property type="entry name" value="vWFA_dom_sf"/>
</dbReference>